<comment type="cofactor">
    <cofactor evidence="5">
        <name>Mg(2+)</name>
        <dbReference type="ChEBI" id="CHEBI:18420"/>
    </cofactor>
</comment>
<name>A0A1W5LD04_9BACT</name>
<evidence type="ECO:0000256" key="4">
    <source>
        <dbReference type="PIRSR" id="PIRSR006806-1"/>
    </source>
</evidence>
<feature type="binding site" evidence="4">
    <location>
        <begin position="138"/>
        <end position="146"/>
    </location>
    <ligand>
        <name>ATP</name>
        <dbReference type="ChEBI" id="CHEBI:30616"/>
    </ligand>
</feature>
<proteinExistence type="inferred from homology"/>
<keyword evidence="5" id="KW-0479">Metal-binding</keyword>
<dbReference type="GO" id="GO:0046872">
    <property type="term" value="F:metal ion binding"/>
    <property type="evidence" value="ECO:0007669"/>
    <property type="project" value="UniProtKB-KW"/>
</dbReference>
<keyword evidence="2 4" id="KW-0547">Nucleotide-binding</keyword>
<evidence type="ECO:0000313" key="6">
    <source>
        <dbReference type="EMBL" id="ANC58229.1"/>
    </source>
</evidence>
<dbReference type="NCBIfam" id="TIGR02727">
    <property type="entry name" value="MTHFS_bact"/>
    <property type="match status" value="1"/>
</dbReference>
<keyword evidence="6" id="KW-0436">Ligase</keyword>
<dbReference type="PIRSF" id="PIRSF006806">
    <property type="entry name" value="FTHF_cligase"/>
    <property type="match status" value="1"/>
</dbReference>
<dbReference type="GO" id="GO:0030272">
    <property type="term" value="F:5-formyltetrahydrofolate cyclo-ligase activity"/>
    <property type="evidence" value="ECO:0007669"/>
    <property type="project" value="UniProtKB-EC"/>
</dbReference>
<protein>
    <recommendedName>
        <fullName evidence="5">5-formyltetrahydrofolate cyclo-ligase</fullName>
        <ecNumber evidence="5">6.3.3.2</ecNumber>
    </recommendedName>
</protein>
<dbReference type="InterPro" id="IPR024185">
    <property type="entry name" value="FTHF_cligase-like_sf"/>
</dbReference>
<dbReference type="SUPFAM" id="SSF100950">
    <property type="entry name" value="NagB/RpiA/CoA transferase-like"/>
    <property type="match status" value="1"/>
</dbReference>
<dbReference type="EMBL" id="KU509430">
    <property type="protein sequence ID" value="ANC58229.1"/>
    <property type="molecule type" value="Genomic_DNA"/>
</dbReference>
<comment type="similarity">
    <text evidence="1 5">Belongs to the 5-formyltetrahydrofolate cyclo-ligase family.</text>
</comment>
<evidence type="ECO:0000256" key="2">
    <source>
        <dbReference type="ARBA" id="ARBA00022741"/>
    </source>
</evidence>
<feature type="binding site" evidence="4">
    <location>
        <position position="62"/>
    </location>
    <ligand>
        <name>substrate</name>
    </ligand>
</feature>
<dbReference type="Pfam" id="PF01812">
    <property type="entry name" value="5-FTHF_cyc-lig"/>
    <property type="match status" value="1"/>
</dbReference>
<organism evidence="6">
    <name type="scientific">Candidatus Methylacidiphilum infernorum</name>
    <dbReference type="NCBI Taxonomy" id="511746"/>
    <lineage>
        <taxon>Bacteria</taxon>
        <taxon>Pseudomonadati</taxon>
        <taxon>Verrucomicrobiota</taxon>
        <taxon>Methylacidiphilae</taxon>
        <taxon>Methylacidiphilales</taxon>
        <taxon>Methylacidiphilaceae</taxon>
        <taxon>Methylacidiphilum (ex Ratnadevi et al. 2023)</taxon>
    </lineage>
</organism>
<dbReference type="PANTHER" id="PTHR23407:SF1">
    <property type="entry name" value="5-FORMYLTETRAHYDROFOLATE CYCLO-LIGASE"/>
    <property type="match status" value="1"/>
</dbReference>
<dbReference type="Gene3D" id="3.40.50.10420">
    <property type="entry name" value="NagB/RpiA/CoA transferase-like"/>
    <property type="match status" value="1"/>
</dbReference>
<evidence type="ECO:0000256" key="5">
    <source>
        <dbReference type="RuleBase" id="RU361279"/>
    </source>
</evidence>
<evidence type="ECO:0000256" key="3">
    <source>
        <dbReference type="ARBA" id="ARBA00022840"/>
    </source>
</evidence>
<dbReference type="EC" id="6.3.3.2" evidence="5"/>
<dbReference type="InterPro" id="IPR037171">
    <property type="entry name" value="NagB/RpiA_transferase-like"/>
</dbReference>
<dbReference type="InterPro" id="IPR002698">
    <property type="entry name" value="FTHF_cligase"/>
</dbReference>
<dbReference type="GO" id="GO:0009396">
    <property type="term" value="P:folic acid-containing compound biosynthetic process"/>
    <property type="evidence" value="ECO:0007669"/>
    <property type="project" value="TreeGrafter"/>
</dbReference>
<keyword evidence="5" id="KW-0460">Magnesium</keyword>
<dbReference type="PANTHER" id="PTHR23407">
    <property type="entry name" value="ATPASE INHIBITOR/5-FORMYLTETRAHYDROFOLATE CYCLO-LIGASE"/>
    <property type="match status" value="1"/>
</dbReference>
<sequence>MAVGSSYSLKQVQRRLLKSRVLGLLRQKDRLDASIAITHRLCSHPVWQDAQVVALYSALPSEPDTSDIFRLAKASKKTVLFPRVDKDHLSFFIVDKKEDLEKHFLNILEPRLGCVEASIQDIDLILIPGVGFDRQGHRLGRGLGFYDRCLSLLSPRACRIGLFFSFQEFPKIYTEPHDQRLDLVITEKELIQTSSSC</sequence>
<keyword evidence="3 4" id="KW-0067">ATP-binding</keyword>
<gene>
    <name evidence="6" type="primary">ygfA</name>
</gene>
<dbReference type="GO" id="GO:0035999">
    <property type="term" value="P:tetrahydrofolate interconversion"/>
    <property type="evidence" value="ECO:0007669"/>
    <property type="project" value="TreeGrafter"/>
</dbReference>
<dbReference type="GO" id="GO:0005524">
    <property type="term" value="F:ATP binding"/>
    <property type="evidence" value="ECO:0007669"/>
    <property type="project" value="UniProtKB-KW"/>
</dbReference>
<evidence type="ECO:0000256" key="1">
    <source>
        <dbReference type="ARBA" id="ARBA00010638"/>
    </source>
</evidence>
<accession>A0A1W5LD04</accession>
<comment type="catalytic activity">
    <reaction evidence="5">
        <text>(6S)-5-formyl-5,6,7,8-tetrahydrofolate + ATP = (6R)-5,10-methenyltetrahydrofolate + ADP + phosphate</text>
        <dbReference type="Rhea" id="RHEA:10488"/>
        <dbReference type="ChEBI" id="CHEBI:30616"/>
        <dbReference type="ChEBI" id="CHEBI:43474"/>
        <dbReference type="ChEBI" id="CHEBI:57455"/>
        <dbReference type="ChEBI" id="CHEBI:57457"/>
        <dbReference type="ChEBI" id="CHEBI:456216"/>
        <dbReference type="EC" id="6.3.3.2"/>
    </reaction>
</comment>
<dbReference type="AlphaFoldDB" id="A0A1W5LD04"/>
<reference evidence="6" key="1">
    <citation type="submission" date="2016-01" db="EMBL/GenBank/DDBJ databases">
        <title>Hydrogen oxidation by a methanotroph.</title>
        <authorList>
            <person name="Stott M.B."/>
        </authorList>
    </citation>
    <scope>NUCLEOTIDE SEQUENCE</scope>
    <source>
        <strain evidence="6">RTK17.1</strain>
    </source>
</reference>